<keyword evidence="14 17" id="KW-0234">DNA repair</keyword>
<dbReference type="FunFam" id="1.10.150.20:FF:000011">
    <property type="entry name" value="exonuclease 1"/>
    <property type="match status" value="1"/>
</dbReference>
<evidence type="ECO:0000256" key="14">
    <source>
        <dbReference type="ARBA" id="ARBA00023204"/>
    </source>
</evidence>
<evidence type="ECO:0000256" key="6">
    <source>
        <dbReference type="ARBA" id="ARBA00022759"/>
    </source>
</evidence>
<dbReference type="SUPFAM" id="SSF88723">
    <property type="entry name" value="PIN domain-like"/>
    <property type="match status" value="1"/>
</dbReference>
<dbReference type="SMART" id="SM00279">
    <property type="entry name" value="HhH2"/>
    <property type="match status" value="1"/>
</dbReference>
<keyword evidence="9 17" id="KW-0378">Hydrolase</keyword>
<organism evidence="21 22">
    <name type="scientific">Pinctada imbricata</name>
    <name type="common">Atlantic pearl-oyster</name>
    <name type="synonym">Pinctada martensii</name>
    <dbReference type="NCBI Taxonomy" id="66713"/>
    <lineage>
        <taxon>Eukaryota</taxon>
        <taxon>Metazoa</taxon>
        <taxon>Spiralia</taxon>
        <taxon>Lophotrochozoa</taxon>
        <taxon>Mollusca</taxon>
        <taxon>Bivalvia</taxon>
        <taxon>Autobranchia</taxon>
        <taxon>Pteriomorphia</taxon>
        <taxon>Pterioida</taxon>
        <taxon>Pterioidea</taxon>
        <taxon>Pteriidae</taxon>
        <taxon>Pinctada</taxon>
    </lineage>
</organism>
<dbReference type="Gene3D" id="1.10.150.20">
    <property type="entry name" value="5' to 3' exonuclease, C-terminal subdomain"/>
    <property type="match status" value="1"/>
</dbReference>
<dbReference type="EMBL" id="VSWD01000009">
    <property type="protein sequence ID" value="KAK3093943.1"/>
    <property type="molecule type" value="Genomic_DNA"/>
</dbReference>
<dbReference type="InterPro" id="IPR019974">
    <property type="entry name" value="XPG_CS"/>
</dbReference>
<evidence type="ECO:0000313" key="22">
    <source>
        <dbReference type="Proteomes" id="UP001186944"/>
    </source>
</evidence>
<evidence type="ECO:0000256" key="12">
    <source>
        <dbReference type="ARBA" id="ARBA00022881"/>
    </source>
</evidence>
<evidence type="ECO:0000256" key="18">
    <source>
        <dbReference type="SAM" id="MobiDB-lite"/>
    </source>
</evidence>
<keyword evidence="15 17" id="KW-0539">Nucleus</keyword>
<evidence type="ECO:0000256" key="17">
    <source>
        <dbReference type="RuleBase" id="RU910737"/>
    </source>
</evidence>
<dbReference type="PANTHER" id="PTHR11081">
    <property type="entry name" value="FLAP ENDONUCLEASE FAMILY MEMBER"/>
    <property type="match status" value="1"/>
</dbReference>
<evidence type="ECO:0000259" key="19">
    <source>
        <dbReference type="SMART" id="SM00484"/>
    </source>
</evidence>
<dbReference type="Pfam" id="PF00752">
    <property type="entry name" value="XPG_N"/>
    <property type="match status" value="1"/>
</dbReference>
<keyword evidence="10 17" id="KW-0269">Exonuclease</keyword>
<dbReference type="Pfam" id="PF00867">
    <property type="entry name" value="XPG_I"/>
    <property type="match status" value="1"/>
</dbReference>
<gene>
    <name evidence="21" type="ORF">FSP39_022063</name>
</gene>
<keyword evidence="4 17" id="KW-0540">Nuclease</keyword>
<dbReference type="CDD" id="cd09857">
    <property type="entry name" value="PIN_EXO1"/>
    <property type="match status" value="1"/>
</dbReference>
<evidence type="ECO:0000256" key="4">
    <source>
        <dbReference type="ARBA" id="ARBA00022722"/>
    </source>
</evidence>
<dbReference type="InterPro" id="IPR029060">
    <property type="entry name" value="PIN-like_dom_sf"/>
</dbReference>
<dbReference type="GO" id="GO:0003677">
    <property type="term" value="F:DNA binding"/>
    <property type="evidence" value="ECO:0007669"/>
    <property type="project" value="UniProtKB-UniRule"/>
</dbReference>
<dbReference type="PRINTS" id="PR00853">
    <property type="entry name" value="XPGRADSUPER"/>
</dbReference>
<sequence length="535" mass="61257">MKVIDIPVEEKYNVGSDRALSPRDPRSDINLVRMGSLKDDSLGLMMEKVLYPVESINTNAIETKYVYYCMKYIDNMLKKNIKPILVFDGCHLPSKREVEKSRREKREVNRKKAAQLLREGKRAEARECLQRCIDISPEMALNLMNTCRARGVDCIVAPYEADAQLAFLNKAGIAQIIITEDSDLLLFGCEKVIFKMDHMGNGLLIEQRRLNEVLEINGAGFTFDKFRYMCILSGCDYLASLPGIGLAKACKVFKMARQDDLKLLLKKFPSTYLKMNLTVTEEYIQGFLQANNTFLHQLVYDPINRELRPLCRYPPGVDSEDFPYAGAISMMSKEHALQVALGNINIYNGEKFAAFDPDQPTNKKSNSKKSPHLHLLSIWDRNYHVRPKGELKETQNIQRPNLKGKEVVVQHNALNWKKKEIVDPDTIKSNHELSTMYEEFPDEKPQVESLTDVSIKQISPNTSPRRISPRNSPRRKKRRSSESDDDVKLSPVKKYRKLSQSPQKFLKSLVAANTNSPVKTGMERHSRFPYTCLND</sequence>
<evidence type="ECO:0000256" key="5">
    <source>
        <dbReference type="ARBA" id="ARBA00022723"/>
    </source>
</evidence>
<protein>
    <recommendedName>
        <fullName evidence="3 17">Exonuclease 1</fullName>
        <ecNumber evidence="17">3.1.-.-</ecNumber>
    </recommendedName>
</protein>
<dbReference type="InterPro" id="IPR044752">
    <property type="entry name" value="PIN-like_EXO1"/>
</dbReference>
<accession>A0AA88XXQ5</accession>
<dbReference type="PROSITE" id="PS00842">
    <property type="entry name" value="XPG_2"/>
    <property type="match status" value="1"/>
</dbReference>
<dbReference type="GO" id="GO:0035312">
    <property type="term" value="F:5'-3' DNA exonuclease activity"/>
    <property type="evidence" value="ECO:0007669"/>
    <property type="project" value="UniProtKB-UniRule"/>
</dbReference>
<dbReference type="GO" id="GO:0006298">
    <property type="term" value="P:mismatch repair"/>
    <property type="evidence" value="ECO:0007669"/>
    <property type="project" value="TreeGrafter"/>
</dbReference>
<dbReference type="PANTHER" id="PTHR11081:SF8">
    <property type="entry name" value="EXONUCLEASE 1"/>
    <property type="match status" value="1"/>
</dbReference>
<dbReference type="GO" id="GO:0005634">
    <property type="term" value="C:nucleus"/>
    <property type="evidence" value="ECO:0007669"/>
    <property type="project" value="UniProtKB-SubCell"/>
</dbReference>
<keyword evidence="22" id="KW-1185">Reference proteome</keyword>
<evidence type="ECO:0000256" key="10">
    <source>
        <dbReference type="ARBA" id="ARBA00022839"/>
    </source>
</evidence>
<dbReference type="InterPro" id="IPR008918">
    <property type="entry name" value="HhH2"/>
</dbReference>
<comment type="function">
    <text evidence="16">5'-&gt;3' double-stranded DNA exonuclease which may also contain a cryptic 3'-&gt;5' double-stranded DNA exonuclease activity. Also exhibits endonuclease activity against 5'-overhanging flap structures similar to those generated by displacement synthesis when DNA polymerase encounters the 5'-end of a downstream Okazaki fragment. Required for DNA mismatch repair (MMR).</text>
</comment>
<dbReference type="CDD" id="cd09908">
    <property type="entry name" value="H3TH_EXO1"/>
    <property type="match status" value="1"/>
</dbReference>
<proteinExistence type="inferred from homology"/>
<feature type="compositionally biased region" description="Low complexity" evidence="18">
    <location>
        <begin position="458"/>
        <end position="471"/>
    </location>
</feature>
<evidence type="ECO:0000256" key="11">
    <source>
        <dbReference type="ARBA" id="ARBA00022842"/>
    </source>
</evidence>
<dbReference type="GO" id="GO:0006310">
    <property type="term" value="P:DNA recombination"/>
    <property type="evidence" value="ECO:0007669"/>
    <property type="project" value="TreeGrafter"/>
</dbReference>
<evidence type="ECO:0000256" key="1">
    <source>
        <dbReference type="ARBA" id="ARBA00004123"/>
    </source>
</evidence>
<dbReference type="EC" id="3.1.-.-" evidence="17"/>
<keyword evidence="12 17" id="KW-0267">Excision nuclease</keyword>
<dbReference type="InterPro" id="IPR006085">
    <property type="entry name" value="XPG_DNA_repair_N"/>
</dbReference>
<evidence type="ECO:0000256" key="16">
    <source>
        <dbReference type="ARBA" id="ARBA00055562"/>
    </source>
</evidence>
<dbReference type="GO" id="GO:0046872">
    <property type="term" value="F:metal ion binding"/>
    <property type="evidence" value="ECO:0007669"/>
    <property type="project" value="UniProtKB-UniRule"/>
</dbReference>
<dbReference type="InterPro" id="IPR006084">
    <property type="entry name" value="XPG/Rad2"/>
</dbReference>
<reference evidence="21" key="1">
    <citation type="submission" date="2019-08" db="EMBL/GenBank/DDBJ databases">
        <title>The improved chromosome-level genome for the pearl oyster Pinctada fucata martensii using PacBio sequencing and Hi-C.</title>
        <authorList>
            <person name="Zheng Z."/>
        </authorList>
    </citation>
    <scope>NUCLEOTIDE SEQUENCE</scope>
    <source>
        <strain evidence="21">ZZ-2019</strain>
        <tissue evidence="21">Adductor muscle</tissue>
    </source>
</reference>
<comment type="function">
    <text evidence="17">5'-&gt;3' double-stranded DNA exonuclease which may also possess a cryptic 3'-&gt;5' double-stranded DNA exonuclease activity. Functions in DNA mismatch repair.</text>
</comment>
<dbReference type="GO" id="GO:0017108">
    <property type="term" value="F:5'-flap endonuclease activity"/>
    <property type="evidence" value="ECO:0007669"/>
    <property type="project" value="TreeGrafter"/>
</dbReference>
<keyword evidence="7 17" id="KW-0227">DNA damage</keyword>
<dbReference type="InterPro" id="IPR036279">
    <property type="entry name" value="5-3_exonuclease_C_sf"/>
</dbReference>
<evidence type="ECO:0000256" key="2">
    <source>
        <dbReference type="ARBA" id="ARBA00010563"/>
    </source>
</evidence>
<keyword evidence="6" id="KW-0255">Endonuclease</keyword>
<dbReference type="InterPro" id="IPR006086">
    <property type="entry name" value="XPG-I_dom"/>
</dbReference>
<evidence type="ECO:0000256" key="9">
    <source>
        <dbReference type="ARBA" id="ARBA00022801"/>
    </source>
</evidence>
<comment type="caution">
    <text evidence="21">The sequence shown here is derived from an EMBL/GenBank/DDBJ whole genome shotgun (WGS) entry which is preliminary data.</text>
</comment>
<dbReference type="PROSITE" id="PS00841">
    <property type="entry name" value="XPG_1"/>
    <property type="match status" value="1"/>
</dbReference>
<evidence type="ECO:0000256" key="8">
    <source>
        <dbReference type="ARBA" id="ARBA00022769"/>
    </source>
</evidence>
<feature type="region of interest" description="Disordered" evidence="18">
    <location>
        <begin position="456"/>
        <end position="503"/>
    </location>
</feature>
<name>A0AA88XXQ5_PINIB</name>
<feature type="domain" description="XPG-I" evidence="19">
    <location>
        <begin position="148"/>
        <end position="219"/>
    </location>
</feature>
<dbReference type="SUPFAM" id="SSF47807">
    <property type="entry name" value="5' to 3' exonuclease, C-terminal subdomain"/>
    <property type="match status" value="1"/>
</dbReference>
<dbReference type="InterPro" id="IPR037315">
    <property type="entry name" value="EXO1_H3TH"/>
</dbReference>
<dbReference type="AlphaFoldDB" id="A0AA88XXQ5"/>
<evidence type="ECO:0000259" key="20">
    <source>
        <dbReference type="SMART" id="SM00485"/>
    </source>
</evidence>
<keyword evidence="13 17" id="KW-0238">DNA-binding</keyword>
<comment type="similarity">
    <text evidence="2 17">Belongs to the XPG/RAD2 endonuclease family. EXO1 subfamily.</text>
</comment>
<comment type="cofactor">
    <cofactor evidence="17">
        <name>Mg(2+)</name>
        <dbReference type="ChEBI" id="CHEBI:18420"/>
    </cofactor>
    <text evidence="17">Binds 2 magnesium ions per subunit. They probably participate in the reaction catalyzed by the enzyme. May bind an additional third magnesium ion after substrate binding.</text>
</comment>
<evidence type="ECO:0000256" key="15">
    <source>
        <dbReference type="ARBA" id="ARBA00023242"/>
    </source>
</evidence>
<evidence type="ECO:0000256" key="13">
    <source>
        <dbReference type="ARBA" id="ARBA00023125"/>
    </source>
</evidence>
<keyword evidence="8 17" id="KW-0228">DNA excision</keyword>
<evidence type="ECO:0000313" key="21">
    <source>
        <dbReference type="EMBL" id="KAK3093943.1"/>
    </source>
</evidence>
<comment type="subcellular location">
    <subcellularLocation>
        <location evidence="1 17">Nucleus</location>
    </subcellularLocation>
</comment>
<keyword evidence="11 17" id="KW-0460">Magnesium</keyword>
<keyword evidence="5 17" id="KW-0479">Metal-binding</keyword>
<dbReference type="Proteomes" id="UP001186944">
    <property type="component" value="Unassembled WGS sequence"/>
</dbReference>
<evidence type="ECO:0000256" key="3">
    <source>
        <dbReference type="ARBA" id="ARBA00020324"/>
    </source>
</evidence>
<dbReference type="Gene3D" id="3.40.50.1010">
    <property type="entry name" value="5'-nuclease"/>
    <property type="match status" value="1"/>
</dbReference>
<dbReference type="FunFam" id="3.40.50.1010:FF:000096">
    <property type="entry name" value="Exonuclease 1"/>
    <property type="match status" value="1"/>
</dbReference>
<dbReference type="SMART" id="SM00484">
    <property type="entry name" value="XPGI"/>
    <property type="match status" value="1"/>
</dbReference>
<feature type="domain" description="XPG N-terminal" evidence="20">
    <location>
        <begin position="14"/>
        <end position="109"/>
    </location>
</feature>
<evidence type="ECO:0000256" key="7">
    <source>
        <dbReference type="ARBA" id="ARBA00022763"/>
    </source>
</evidence>
<dbReference type="SMART" id="SM00485">
    <property type="entry name" value="XPGN"/>
    <property type="match status" value="1"/>
</dbReference>